<organism evidence="1 2">
    <name type="scientific">Patellaria atrata CBS 101060</name>
    <dbReference type="NCBI Taxonomy" id="1346257"/>
    <lineage>
        <taxon>Eukaryota</taxon>
        <taxon>Fungi</taxon>
        <taxon>Dikarya</taxon>
        <taxon>Ascomycota</taxon>
        <taxon>Pezizomycotina</taxon>
        <taxon>Dothideomycetes</taxon>
        <taxon>Dothideomycetes incertae sedis</taxon>
        <taxon>Patellariales</taxon>
        <taxon>Patellariaceae</taxon>
        <taxon>Patellaria</taxon>
    </lineage>
</organism>
<sequence length="67" mass="8109">LDEWKPSHSRSDTKSKIVDAATKYLSEEDVHKDLLSCGYELVKIRRLRAKTERWELFARRFVYYCRD</sequence>
<gene>
    <name evidence="1" type="ORF">M501DRAFT_901567</name>
</gene>
<evidence type="ECO:0000313" key="1">
    <source>
        <dbReference type="EMBL" id="KAF2840950.1"/>
    </source>
</evidence>
<feature type="non-terminal residue" evidence="1">
    <location>
        <position position="67"/>
    </location>
</feature>
<protein>
    <submittedName>
        <fullName evidence="1">Uncharacterized protein</fullName>
    </submittedName>
</protein>
<dbReference type="EMBL" id="MU006092">
    <property type="protein sequence ID" value="KAF2840950.1"/>
    <property type="molecule type" value="Genomic_DNA"/>
</dbReference>
<comment type="caution">
    <text evidence="1">The sequence shown here is derived from an EMBL/GenBank/DDBJ whole genome shotgun (WGS) entry which is preliminary data.</text>
</comment>
<name>A0A9P4SFR4_9PEZI</name>
<dbReference type="AlphaFoldDB" id="A0A9P4SFR4"/>
<evidence type="ECO:0000313" key="2">
    <source>
        <dbReference type="Proteomes" id="UP000799429"/>
    </source>
</evidence>
<feature type="non-terminal residue" evidence="1">
    <location>
        <position position="1"/>
    </location>
</feature>
<reference evidence="1" key="1">
    <citation type="journal article" date="2020" name="Stud. Mycol.">
        <title>101 Dothideomycetes genomes: a test case for predicting lifestyles and emergence of pathogens.</title>
        <authorList>
            <person name="Haridas S."/>
            <person name="Albert R."/>
            <person name="Binder M."/>
            <person name="Bloem J."/>
            <person name="Labutti K."/>
            <person name="Salamov A."/>
            <person name="Andreopoulos B."/>
            <person name="Baker S."/>
            <person name="Barry K."/>
            <person name="Bills G."/>
            <person name="Bluhm B."/>
            <person name="Cannon C."/>
            <person name="Castanera R."/>
            <person name="Culley D."/>
            <person name="Daum C."/>
            <person name="Ezra D."/>
            <person name="Gonzalez J."/>
            <person name="Henrissat B."/>
            <person name="Kuo A."/>
            <person name="Liang C."/>
            <person name="Lipzen A."/>
            <person name="Lutzoni F."/>
            <person name="Magnuson J."/>
            <person name="Mondo S."/>
            <person name="Nolan M."/>
            <person name="Ohm R."/>
            <person name="Pangilinan J."/>
            <person name="Park H.-J."/>
            <person name="Ramirez L."/>
            <person name="Alfaro M."/>
            <person name="Sun H."/>
            <person name="Tritt A."/>
            <person name="Yoshinaga Y."/>
            <person name="Zwiers L.-H."/>
            <person name="Turgeon B."/>
            <person name="Goodwin S."/>
            <person name="Spatafora J."/>
            <person name="Crous P."/>
            <person name="Grigoriev I."/>
        </authorList>
    </citation>
    <scope>NUCLEOTIDE SEQUENCE</scope>
    <source>
        <strain evidence="1">CBS 101060</strain>
    </source>
</reference>
<accession>A0A9P4SFR4</accession>
<keyword evidence="2" id="KW-1185">Reference proteome</keyword>
<proteinExistence type="predicted"/>
<dbReference type="OrthoDB" id="626167at2759"/>
<dbReference type="Proteomes" id="UP000799429">
    <property type="component" value="Unassembled WGS sequence"/>
</dbReference>